<gene>
    <name evidence="1" type="ORF">NUW54_g3876</name>
</gene>
<evidence type="ECO:0000313" key="1">
    <source>
        <dbReference type="EMBL" id="KAJ3006600.1"/>
    </source>
</evidence>
<organism evidence="1 2">
    <name type="scientific">Trametes sanguinea</name>
    <dbReference type="NCBI Taxonomy" id="158606"/>
    <lineage>
        <taxon>Eukaryota</taxon>
        <taxon>Fungi</taxon>
        <taxon>Dikarya</taxon>
        <taxon>Basidiomycota</taxon>
        <taxon>Agaricomycotina</taxon>
        <taxon>Agaricomycetes</taxon>
        <taxon>Polyporales</taxon>
        <taxon>Polyporaceae</taxon>
        <taxon>Trametes</taxon>
    </lineage>
</organism>
<accession>A0ACC1Q036</accession>
<proteinExistence type="predicted"/>
<dbReference type="EMBL" id="JANSHE010000841">
    <property type="protein sequence ID" value="KAJ3006600.1"/>
    <property type="molecule type" value="Genomic_DNA"/>
</dbReference>
<evidence type="ECO:0000313" key="2">
    <source>
        <dbReference type="Proteomes" id="UP001144978"/>
    </source>
</evidence>
<name>A0ACC1Q036_9APHY</name>
<comment type="caution">
    <text evidence="1">The sequence shown here is derived from an EMBL/GenBank/DDBJ whole genome shotgun (WGS) entry which is preliminary data.</text>
</comment>
<reference evidence="1" key="1">
    <citation type="submission" date="2022-08" db="EMBL/GenBank/DDBJ databases">
        <title>Genome Sequence of Pycnoporus sanguineus.</title>
        <authorList>
            <person name="Buettner E."/>
        </authorList>
    </citation>
    <scope>NUCLEOTIDE SEQUENCE</scope>
    <source>
        <strain evidence="1">CG-C14</strain>
    </source>
</reference>
<sequence length="1107" mass="121803">MRAMHPDLLYSSNSEQPLLATGSPDPTDDGFDAALPPSTQGENDSGSDDSSPLLSDLLIKDSSDLEDGVQAGHNARSARPLPIFPSIHSSELEGSSNGAACLSPGVDFGPSQGTLYHSHSDEATSMPAPANQRDTPFLSGSENGWLFDMGRSPSVTEQDASQATSPRNSSPYTAATSRLVHPAVNGKPCDSSGHTLPENAPARPPPTRDASDWTPYADHVAFELADLLYRREQMPASNVKSLLQLWAVGLVEHGGRPPFASVANMYNAINCTLLGDARWQSFELQYSGDLPDSSVTPSWMNASYSVFYQDPLAILHNMLGNPDFKDNIDYAPYREVDHNSARRLENFMLGEWAWRQANVIARDLNAAQGASFIPVILGSDKTTVSVATGQNEYYPLYCSIGNVHNNVRRVHRNTLAVLGILAIPKIIKGTFKDHLVTWIEQYLTQTYGEAISKEYLAEIDRCIAVYLPTVDGLIPHGMVRSIRFFLEFCYLVHHDVQSEASIAQIREALASFRVERESFYHIWEYGSPNSLCSSITESQHIKAIKEPWRHSNRYKALGQMLTTNQRLDKLAAARVDYADRGMLEGNCLKAMQLMLDPEHQSPPPLENQPQKPKKSARPPLADEDGAVPGPRVMASVMMAATAKTRHASTADGLAAEFAVPSFSELIRRFLLPPFPSNSLHISATAIFYACSDPSGLGGMCREIIRAAPEWRKRSSRFDCIFVNRSNDLPGLLEMDVTRVRLFFAFRYQSRRYECALVHWFKRIADVVDEDTEEDGAAVLFDKLPVALSVLLNERGGIINNTIITKHAEDAFCAITDPGRRECNLAWFKERLDEWNTGELACLKGHSSTRSQMIGGACAAGPGGHAVYARLGTLDLRWLTFGDCAFVPIEGFNLHIVHGSYTGEDGSEVCSDAVSPPLHRVRSDTCRCITDLHPAVTGVDVTQLLSKPPMQPTGLGAHDSLRLEVGICLYSQDLEENMPPIEDVLTWVIGKNRCNYGTSIGTEGVRKHLKEGPPWRQVGMIVKSAPARSHDLCGMSVLQNAMGAVRRFEATHVYRTQPARNIAVKPSYRILPCCSIACRSATANVASHDSDRRGHKRLYARSRSALAG</sequence>
<protein>
    <submittedName>
        <fullName evidence="1">Uncharacterized protein</fullName>
    </submittedName>
</protein>
<keyword evidence="2" id="KW-1185">Reference proteome</keyword>
<dbReference type="Proteomes" id="UP001144978">
    <property type="component" value="Unassembled WGS sequence"/>
</dbReference>